<comment type="catalytic activity">
    <reaction evidence="1 8">
        <text>7,8-dihydroneopterin = 6-hydroxymethyl-7,8-dihydropterin + glycolaldehyde</text>
        <dbReference type="Rhea" id="RHEA:10540"/>
        <dbReference type="ChEBI" id="CHEBI:17001"/>
        <dbReference type="ChEBI" id="CHEBI:17071"/>
        <dbReference type="ChEBI" id="CHEBI:44841"/>
        <dbReference type="EC" id="4.1.2.25"/>
    </reaction>
</comment>
<dbReference type="eggNOG" id="ENOG502RZV8">
    <property type="taxonomic scope" value="Eukaryota"/>
</dbReference>
<keyword evidence="4 8" id="KW-0289">Folate biosynthesis</keyword>
<dbReference type="SMART" id="SM00905">
    <property type="entry name" value="FolB"/>
    <property type="match status" value="1"/>
</dbReference>
<name>A0A0D9XAS0_9ORYZ</name>
<dbReference type="InterPro" id="IPR006156">
    <property type="entry name" value="Dihydroneopterin_aldolase"/>
</dbReference>
<comment type="pathway">
    <text evidence="2 8">Cofactor biosynthesis; tetrahydrofolate biosynthesis; 2-amino-4-hydroxy-6-hydroxymethyl-7,8-dihydropteridine diphosphate from 7,8-dihydroneopterin triphosphate: step 3/4.</text>
</comment>
<dbReference type="GO" id="GO:0046654">
    <property type="term" value="P:tetrahydrofolate biosynthetic process"/>
    <property type="evidence" value="ECO:0007669"/>
    <property type="project" value="UniProtKB-UniRule"/>
</dbReference>
<evidence type="ECO:0000256" key="1">
    <source>
        <dbReference type="ARBA" id="ARBA00001353"/>
    </source>
</evidence>
<dbReference type="STRING" id="77586.A0A0D9XAS0"/>
<dbReference type="CDD" id="cd00534">
    <property type="entry name" value="DHNA_DHNTPE"/>
    <property type="match status" value="1"/>
</dbReference>
<comment type="function">
    <text evidence="6">Catalyzes the conversion of 7,8-dihydroneopterin into 6-hydroxymethyl-7,8-dihydropterin, a biosynthetic precursor of the vitamin tetrahydrofolate. Can use L-threo-dihydroneopterin and D-erythro-dihydroneopterin as substrates for the formation of 6-hydroxymethyldihydropterin, but it can also catalyze the epimerization of carbon 2' of dihydroneopterin and dihydromonapterin.</text>
</comment>
<dbReference type="GO" id="GO:0005737">
    <property type="term" value="C:cytoplasm"/>
    <property type="evidence" value="ECO:0007669"/>
    <property type="project" value="TreeGrafter"/>
</dbReference>
<dbReference type="PANTHER" id="PTHR42844:SF6">
    <property type="entry name" value="7,8-DIHYDRONEOPTERIN ALDOLASE"/>
    <property type="match status" value="1"/>
</dbReference>
<dbReference type="Gene3D" id="3.30.1130.10">
    <property type="match status" value="1"/>
</dbReference>
<reference evidence="10" key="3">
    <citation type="submission" date="2015-04" db="UniProtKB">
        <authorList>
            <consortium name="EnsemblPlants"/>
        </authorList>
    </citation>
    <scope>IDENTIFICATION</scope>
</reference>
<feature type="domain" description="Dihydroneopterin aldolase/epimerase" evidence="9">
    <location>
        <begin position="20"/>
        <end position="133"/>
    </location>
</feature>
<dbReference type="UniPathway" id="UPA00077">
    <property type="reaction ID" value="UER00154"/>
</dbReference>
<sequence length="137" mass="15021">MAAAGKKEEETLVRMGGDKLILRGLRFHGKHGVKPEEKTLGQKFVVDVDAWMDLAAAGDSDDIADTVSYTSIYRIVQDVVEGPSHNLLESVAQSIANSTLLKFHQISAVRVKVEKPHVAVKGVLDCLGVEIFRQRKP</sequence>
<dbReference type="FunFam" id="3.30.1130.10:FF:000003">
    <property type="entry name" value="7,8-dihydroneopterin aldolase"/>
    <property type="match status" value="1"/>
</dbReference>
<dbReference type="EC" id="4.1.2.25" evidence="8"/>
<comment type="function">
    <text evidence="8">Catalyzes the conversion of 7,8-dihydroneopterin to 6-hydroxymethyl-7,8-dihydropterin.</text>
</comment>
<reference evidence="10 11" key="1">
    <citation type="submission" date="2012-08" db="EMBL/GenBank/DDBJ databases">
        <title>Oryza genome evolution.</title>
        <authorList>
            <person name="Wing R.A."/>
        </authorList>
    </citation>
    <scope>NUCLEOTIDE SEQUENCE</scope>
</reference>
<keyword evidence="5 8" id="KW-0456">Lyase</keyword>
<protein>
    <recommendedName>
        <fullName evidence="8">7,8-dihydroneopterin aldolase</fullName>
        <ecNumber evidence="8">4.1.2.25</ecNumber>
    </recommendedName>
</protein>
<keyword evidence="11" id="KW-1185">Reference proteome</keyword>
<dbReference type="Proteomes" id="UP000032180">
    <property type="component" value="Chromosome 8"/>
</dbReference>
<dbReference type="AlphaFoldDB" id="A0A0D9XAS0"/>
<dbReference type="SUPFAM" id="SSF55620">
    <property type="entry name" value="Tetrahydrobiopterin biosynthesis enzymes-like"/>
    <property type="match status" value="1"/>
</dbReference>
<evidence type="ECO:0000259" key="9">
    <source>
        <dbReference type="SMART" id="SM00905"/>
    </source>
</evidence>
<proteinExistence type="inferred from homology"/>
<evidence type="ECO:0000313" key="11">
    <source>
        <dbReference type="Proteomes" id="UP000032180"/>
    </source>
</evidence>
<evidence type="ECO:0000256" key="3">
    <source>
        <dbReference type="ARBA" id="ARBA00005708"/>
    </source>
</evidence>
<evidence type="ECO:0000256" key="7">
    <source>
        <dbReference type="ARBA" id="ARBA00063311"/>
    </source>
</evidence>
<dbReference type="HOGENOM" id="CLU_112632_1_0_1"/>
<evidence type="ECO:0000256" key="5">
    <source>
        <dbReference type="ARBA" id="ARBA00023239"/>
    </source>
</evidence>
<dbReference type="Gramene" id="LPERR08G20010.1">
    <property type="protein sequence ID" value="LPERR08G20010.1"/>
    <property type="gene ID" value="LPERR08G20010"/>
</dbReference>
<comment type="similarity">
    <text evidence="3 8">Belongs to the DHNA family.</text>
</comment>
<dbReference type="EnsemblPlants" id="LPERR08G20010.1">
    <property type="protein sequence ID" value="LPERR08G20010.1"/>
    <property type="gene ID" value="LPERR08G20010"/>
</dbReference>
<dbReference type="GO" id="GO:0046656">
    <property type="term" value="P:folic acid biosynthetic process"/>
    <property type="evidence" value="ECO:0007669"/>
    <property type="project" value="UniProtKB-UniRule"/>
</dbReference>
<dbReference type="GO" id="GO:0004150">
    <property type="term" value="F:dihydroneopterin aldolase activity"/>
    <property type="evidence" value="ECO:0007669"/>
    <property type="project" value="UniProtKB-UniRule"/>
</dbReference>
<dbReference type="Pfam" id="PF02152">
    <property type="entry name" value="FolB"/>
    <property type="match status" value="1"/>
</dbReference>
<evidence type="ECO:0000256" key="6">
    <source>
        <dbReference type="ARBA" id="ARBA00055579"/>
    </source>
</evidence>
<evidence type="ECO:0000313" key="10">
    <source>
        <dbReference type="EnsemblPlants" id="LPERR08G20010.1"/>
    </source>
</evidence>
<dbReference type="PANTHER" id="PTHR42844">
    <property type="entry name" value="DIHYDRONEOPTERIN ALDOLASE 1-RELATED"/>
    <property type="match status" value="1"/>
</dbReference>
<dbReference type="InterPro" id="IPR006157">
    <property type="entry name" value="FolB_dom"/>
</dbReference>
<dbReference type="NCBIfam" id="TIGR00525">
    <property type="entry name" value="folB"/>
    <property type="match status" value="1"/>
</dbReference>
<dbReference type="InterPro" id="IPR043133">
    <property type="entry name" value="GTP-CH-I_C/QueF"/>
</dbReference>
<reference evidence="11" key="2">
    <citation type="submission" date="2013-12" db="EMBL/GenBank/DDBJ databases">
        <authorList>
            <person name="Yu Y."/>
            <person name="Lee S."/>
            <person name="de Baynast K."/>
            <person name="Wissotski M."/>
            <person name="Liu L."/>
            <person name="Talag J."/>
            <person name="Goicoechea J."/>
            <person name="Angelova A."/>
            <person name="Jetty R."/>
            <person name="Kudrna D."/>
            <person name="Golser W."/>
            <person name="Rivera L."/>
            <person name="Zhang J."/>
            <person name="Wing R."/>
        </authorList>
    </citation>
    <scope>NUCLEOTIDE SEQUENCE</scope>
</reference>
<comment type="subunit">
    <text evidence="7">Homooctamer. Forms a hollow cylinder assembled from two ring-shaped tetramers.</text>
</comment>
<evidence type="ECO:0000256" key="2">
    <source>
        <dbReference type="ARBA" id="ARBA00005013"/>
    </source>
</evidence>
<evidence type="ECO:0000256" key="8">
    <source>
        <dbReference type="RuleBase" id="RU362079"/>
    </source>
</evidence>
<organism evidence="10 11">
    <name type="scientific">Leersia perrieri</name>
    <dbReference type="NCBI Taxonomy" id="77586"/>
    <lineage>
        <taxon>Eukaryota</taxon>
        <taxon>Viridiplantae</taxon>
        <taxon>Streptophyta</taxon>
        <taxon>Embryophyta</taxon>
        <taxon>Tracheophyta</taxon>
        <taxon>Spermatophyta</taxon>
        <taxon>Magnoliopsida</taxon>
        <taxon>Liliopsida</taxon>
        <taxon>Poales</taxon>
        <taxon>Poaceae</taxon>
        <taxon>BOP clade</taxon>
        <taxon>Oryzoideae</taxon>
        <taxon>Oryzeae</taxon>
        <taxon>Oryzinae</taxon>
        <taxon>Leersia</taxon>
    </lineage>
</organism>
<dbReference type="NCBIfam" id="TIGR00526">
    <property type="entry name" value="folB_dom"/>
    <property type="match status" value="1"/>
</dbReference>
<evidence type="ECO:0000256" key="4">
    <source>
        <dbReference type="ARBA" id="ARBA00022909"/>
    </source>
</evidence>
<accession>A0A0D9XAS0</accession>